<reference evidence="1 2" key="6">
    <citation type="journal article" date="1999" name="Virology">
        <title>Chlorella virus PBCV-1 encodes a functional homospermidine synthase.</title>
        <authorList>
            <person name="Kaiser A."/>
            <person name="Vollmert M."/>
            <person name="Tholl D."/>
            <person name="Graves M.V."/>
            <person name="Gurnon J.R."/>
            <person name="Xing W."/>
            <person name="Lisec A.D."/>
            <person name="Nickerson K.W."/>
            <person name="Van Etten J.L."/>
        </authorList>
    </citation>
    <scope>NUCLEOTIDE SEQUENCE [LARGE SCALE GENOMIC DNA]</scope>
</reference>
<dbReference type="Proteomes" id="UP000000862">
    <property type="component" value="Segment"/>
</dbReference>
<keyword evidence="2" id="KW-1185">Reference proteome</keyword>
<evidence type="ECO:0000313" key="1">
    <source>
        <dbReference type="EMBL" id="AAC96828.1"/>
    </source>
</evidence>
<sequence>MIMTICQVFHGRTNVLHILSSVLPLFPRNFFLQPRIYKILDFRNSSPRMHITSVNNNRFVQPITCFPILLLHRAIEQE</sequence>
<proteinExistence type="predicted"/>
<protein>
    <submittedName>
        <fullName evidence="1">Uncharacterized protein</fullName>
    </submittedName>
</protein>
<reference evidence="1 2" key="4">
    <citation type="journal article" date="1996" name="Virology">
        <title>Analysis of 76 kb of the chlorella virus PBCV-1 330-kb genome: map positions 182 to 258.</title>
        <authorList>
            <person name="Kutish G.F."/>
            <person name="Li Y."/>
            <person name="Lu Z."/>
            <person name="Furuta M."/>
            <person name="Rock D.L."/>
            <person name="Van Etten J.L."/>
        </authorList>
    </citation>
    <scope>NUCLEOTIDE SEQUENCE [LARGE SCALE GENOMIC DNA]</scope>
</reference>
<reference evidence="1 2" key="2">
    <citation type="journal article" date="1995" name="Virology">
        <title>Analysis of 43 kb of the Chlorella virus PBCV-1 330-kb genome: map positions 45 to 88.</title>
        <authorList>
            <person name="Li Y."/>
            <person name="Lu Z."/>
            <person name="Burbank D.E."/>
            <person name="Kutish G.F."/>
            <person name="Rock D.L."/>
            <person name="Van Etten J.L."/>
        </authorList>
    </citation>
    <scope>NUCLEOTIDE SEQUENCE [LARGE SCALE GENOMIC DNA]</scope>
</reference>
<dbReference type="PIR" id="T17963">
    <property type="entry name" value="T17963"/>
</dbReference>
<reference evidence="1 2" key="3">
    <citation type="journal article" date="1996" name="Virology">
        <title>Analysis of 94 kb of the chlorella virus PBCV-1 330-kb genome: map positions 88 to 182.</title>
        <authorList>
            <person name="Lu Z."/>
            <person name="Li Y."/>
            <person name="Que Q."/>
            <person name="Kutish G.F."/>
            <person name="Rock D.L."/>
            <person name="Van Etten J.L."/>
        </authorList>
    </citation>
    <scope>NUCLEOTIDE SEQUENCE [LARGE SCALE GENOMIC DNA]</scope>
</reference>
<reference evidence="1 2" key="7">
    <citation type="journal article" date="2000" name="Virology">
        <title>Characterization of a beta-1,3-glucanase encoded by chlorella virus PBCV-1.</title>
        <authorList>
            <person name="Sun L."/>
            <person name="Gurnon J.R."/>
            <person name="Adams B.J."/>
            <person name="Graves M.V."/>
            <person name="Van Etten J.L."/>
        </authorList>
    </citation>
    <scope>NUCLEOTIDE SEQUENCE [LARGE SCALE GENOMIC DNA]</scope>
</reference>
<organism evidence="1 2">
    <name type="scientific">Paramecium bursaria Chlorella virus 1</name>
    <name type="common">PBCV-1</name>
    <dbReference type="NCBI Taxonomy" id="10506"/>
    <lineage>
        <taxon>Viruses</taxon>
        <taxon>Varidnaviria</taxon>
        <taxon>Bamfordvirae</taxon>
        <taxon>Nucleocytoviricota</taxon>
        <taxon>Megaviricetes</taxon>
        <taxon>Algavirales</taxon>
        <taxon>Phycodnaviridae</taxon>
        <taxon>Chlorovirus</taxon>
        <taxon>Chlorovirus vanettense</taxon>
    </lineage>
</organism>
<dbReference type="GeneID" id="918217"/>
<reference evidence="1 2" key="8">
    <citation type="journal article" date="2010" name="J. Virol.">
        <title>Microarray analysis of Paramecium bursaria chlorella virus 1 transcription.</title>
        <authorList>
            <person name="Yanai-Balser G.M."/>
            <person name="Duncan G.A."/>
            <person name="Eudy J.D."/>
            <person name="Wang D."/>
            <person name="Li X."/>
            <person name="Agarkova I.V."/>
            <person name="Dunigan D.D."/>
            <person name="Van Etten J.L."/>
        </authorList>
    </citation>
    <scope>NUCLEOTIDE SEQUENCE [LARGE SCALE GENOMIC DNA]</scope>
</reference>
<evidence type="ECO:0000313" key="2">
    <source>
        <dbReference type="Proteomes" id="UP000000862"/>
    </source>
</evidence>
<dbReference type="RefSeq" id="NP_048817.1">
    <property type="nucleotide sequence ID" value="NC_000852.5"/>
</dbReference>
<name>Q98511_PBCV1</name>
<dbReference type="EMBL" id="JF411744">
    <property type="protein sequence ID" value="AAC96828.1"/>
    <property type="molecule type" value="Genomic_DNA"/>
</dbReference>
<gene>
    <name evidence="1" type="primary">a460R</name>
</gene>
<reference evidence="1 2" key="1">
    <citation type="journal article" date="1995" name="Virology">
        <title>Analysis of 45 kb of DNA located at the left end of the chlorella virus PBCV-1 genome.</title>
        <authorList>
            <person name="Lu Z."/>
            <person name="Li Y."/>
            <person name="Zhang Y."/>
            <person name="Kutish G.F."/>
            <person name="Rock D.L."/>
            <person name="Van Etten J.L."/>
        </authorList>
    </citation>
    <scope>NUCLEOTIDE SEQUENCE [LARGE SCALE GENOMIC DNA]</scope>
</reference>
<dbReference type="KEGG" id="vg:918217"/>
<accession>Q98511</accession>
<organismHost>
    <name type="scientific">Chlorella</name>
    <dbReference type="NCBI Taxonomy" id="3071"/>
</organismHost>
<reference evidence="1 2" key="5">
    <citation type="journal article" date="1997" name="Virology">
        <title>Analysis of 74 kb of DNA located at the right end of the 330-kb chlorella virus PBCV-1 genome.</title>
        <authorList>
            <person name="Li Y."/>
            <person name="Lu Z."/>
            <person name="Sun L."/>
            <person name="Ropp S."/>
            <person name="Kutish G.F."/>
            <person name="Rock D.L."/>
            <person name="Van Etten J.L."/>
        </authorList>
    </citation>
    <scope>NUCLEOTIDE SEQUENCE [LARGE SCALE GENOMIC DNA]</scope>
</reference>